<feature type="compositionally biased region" description="Basic and acidic residues" evidence="3">
    <location>
        <begin position="191"/>
        <end position="205"/>
    </location>
</feature>
<dbReference type="FunFam" id="3.40.50.720:FF:000084">
    <property type="entry name" value="Short-chain dehydrogenase reductase"/>
    <property type="match status" value="1"/>
</dbReference>
<gene>
    <name evidence="4" type="ORF">METZ01_LOCUS56675</name>
</gene>
<dbReference type="GO" id="GO:0016491">
    <property type="term" value="F:oxidoreductase activity"/>
    <property type="evidence" value="ECO:0007669"/>
    <property type="project" value="UniProtKB-KW"/>
</dbReference>
<dbReference type="SUPFAM" id="SSF51735">
    <property type="entry name" value="NAD(P)-binding Rossmann-fold domains"/>
    <property type="match status" value="1"/>
</dbReference>
<reference evidence="4" key="1">
    <citation type="submission" date="2018-05" db="EMBL/GenBank/DDBJ databases">
        <authorList>
            <person name="Lanie J.A."/>
            <person name="Ng W.-L."/>
            <person name="Kazmierczak K.M."/>
            <person name="Andrzejewski T.M."/>
            <person name="Davidsen T.M."/>
            <person name="Wayne K.J."/>
            <person name="Tettelin H."/>
            <person name="Glass J.I."/>
            <person name="Rusch D."/>
            <person name="Podicherti R."/>
            <person name="Tsui H.-C.T."/>
            <person name="Winkler M.E."/>
        </authorList>
    </citation>
    <scope>NUCLEOTIDE SEQUENCE</scope>
</reference>
<evidence type="ECO:0000256" key="1">
    <source>
        <dbReference type="ARBA" id="ARBA00006484"/>
    </source>
</evidence>
<accession>A0A381SKE9</accession>
<dbReference type="Pfam" id="PF00106">
    <property type="entry name" value="adh_short"/>
    <property type="match status" value="1"/>
</dbReference>
<protein>
    <recommendedName>
        <fullName evidence="5">Short-chain dehydrogenase</fullName>
    </recommendedName>
</protein>
<dbReference type="Gene3D" id="3.40.50.720">
    <property type="entry name" value="NAD(P)-binding Rossmann-like Domain"/>
    <property type="match status" value="1"/>
</dbReference>
<organism evidence="4">
    <name type="scientific">marine metagenome</name>
    <dbReference type="NCBI Taxonomy" id="408172"/>
    <lineage>
        <taxon>unclassified sequences</taxon>
        <taxon>metagenomes</taxon>
        <taxon>ecological metagenomes</taxon>
    </lineage>
</organism>
<dbReference type="PRINTS" id="PR00080">
    <property type="entry name" value="SDRFAMILY"/>
</dbReference>
<dbReference type="EMBL" id="UINC01003156">
    <property type="protein sequence ID" value="SVA03821.1"/>
    <property type="molecule type" value="Genomic_DNA"/>
</dbReference>
<dbReference type="InterPro" id="IPR002347">
    <property type="entry name" value="SDR_fam"/>
</dbReference>
<dbReference type="PROSITE" id="PS00061">
    <property type="entry name" value="ADH_SHORT"/>
    <property type="match status" value="1"/>
</dbReference>
<dbReference type="PANTHER" id="PTHR43669:SF3">
    <property type="entry name" value="ALCOHOL DEHYDROGENASE, PUTATIVE (AFU_ORTHOLOGUE AFUA_3G03445)-RELATED"/>
    <property type="match status" value="1"/>
</dbReference>
<dbReference type="InterPro" id="IPR036291">
    <property type="entry name" value="NAD(P)-bd_dom_sf"/>
</dbReference>
<comment type="similarity">
    <text evidence="1">Belongs to the short-chain dehydrogenases/reductases (SDR) family.</text>
</comment>
<name>A0A381SKE9_9ZZZZ</name>
<evidence type="ECO:0008006" key="5">
    <source>
        <dbReference type="Google" id="ProtNLM"/>
    </source>
</evidence>
<sequence>MGQLDGKVAIVTGGGSGIGKGIAKAFVEEGCSVVIAARDAKRLAAAAKDLKAAQGTVISIPTDVTDEEQMISLFSKTMDQFGRLDILVSNSGAFDGGPVEDLTMEQWQRVMQVNVTGPFLGAREAFKIMKKQGGGRIINIGSIAAQKPRHSSSPYTTSKHAVWGLTQSLALEGRDHGIAVSALHPGNVMVERRGDGKSATGRDEGPEPLISTEDMGRTALLMATLPADANMLEAIVLPVSQQYLGRG</sequence>
<dbReference type="InterPro" id="IPR020904">
    <property type="entry name" value="Sc_DH/Rdtase_CS"/>
</dbReference>
<dbReference type="PANTHER" id="PTHR43669">
    <property type="entry name" value="5-KETO-D-GLUCONATE 5-REDUCTASE"/>
    <property type="match status" value="1"/>
</dbReference>
<evidence type="ECO:0000256" key="3">
    <source>
        <dbReference type="SAM" id="MobiDB-lite"/>
    </source>
</evidence>
<feature type="region of interest" description="Disordered" evidence="3">
    <location>
        <begin position="191"/>
        <end position="210"/>
    </location>
</feature>
<keyword evidence="2" id="KW-0560">Oxidoreductase</keyword>
<dbReference type="CDD" id="cd05233">
    <property type="entry name" value="SDR_c"/>
    <property type="match status" value="1"/>
</dbReference>
<dbReference type="AlphaFoldDB" id="A0A381SKE9"/>
<evidence type="ECO:0000313" key="4">
    <source>
        <dbReference type="EMBL" id="SVA03821.1"/>
    </source>
</evidence>
<dbReference type="PRINTS" id="PR00081">
    <property type="entry name" value="GDHRDH"/>
</dbReference>
<proteinExistence type="inferred from homology"/>
<evidence type="ECO:0000256" key="2">
    <source>
        <dbReference type="ARBA" id="ARBA00023002"/>
    </source>
</evidence>